<dbReference type="AlphaFoldDB" id="A0AAW2D365"/>
<keyword evidence="3" id="KW-1185">Reference proteome</keyword>
<evidence type="ECO:0000313" key="3">
    <source>
        <dbReference type="Proteomes" id="UP001459277"/>
    </source>
</evidence>
<comment type="caution">
    <text evidence="2">The sequence shown here is derived from an EMBL/GenBank/DDBJ whole genome shotgun (WGS) entry which is preliminary data.</text>
</comment>
<evidence type="ECO:0000313" key="2">
    <source>
        <dbReference type="EMBL" id="KAL0004812.1"/>
    </source>
</evidence>
<feature type="region of interest" description="Disordered" evidence="1">
    <location>
        <begin position="27"/>
        <end position="48"/>
    </location>
</feature>
<reference evidence="2 3" key="1">
    <citation type="submission" date="2024-01" db="EMBL/GenBank/DDBJ databases">
        <title>A telomere-to-telomere, gap-free genome of sweet tea (Lithocarpus litseifolius).</title>
        <authorList>
            <person name="Zhou J."/>
        </authorList>
    </citation>
    <scope>NUCLEOTIDE SEQUENCE [LARGE SCALE GENOMIC DNA]</scope>
    <source>
        <strain evidence="2">Zhou-2022a</strain>
        <tissue evidence="2">Leaf</tissue>
    </source>
</reference>
<proteinExistence type="predicted"/>
<accession>A0AAW2D365</accession>
<evidence type="ECO:0000256" key="1">
    <source>
        <dbReference type="SAM" id="MobiDB-lite"/>
    </source>
</evidence>
<dbReference type="EMBL" id="JAZDWU010000004">
    <property type="protein sequence ID" value="KAL0004812.1"/>
    <property type="molecule type" value="Genomic_DNA"/>
</dbReference>
<gene>
    <name evidence="2" type="ORF">SO802_012373</name>
</gene>
<protein>
    <submittedName>
        <fullName evidence="2">Uncharacterized protein</fullName>
    </submittedName>
</protein>
<name>A0AAW2D365_9ROSI</name>
<dbReference type="Proteomes" id="UP001459277">
    <property type="component" value="Unassembled WGS sequence"/>
</dbReference>
<organism evidence="2 3">
    <name type="scientific">Lithocarpus litseifolius</name>
    <dbReference type="NCBI Taxonomy" id="425828"/>
    <lineage>
        <taxon>Eukaryota</taxon>
        <taxon>Viridiplantae</taxon>
        <taxon>Streptophyta</taxon>
        <taxon>Embryophyta</taxon>
        <taxon>Tracheophyta</taxon>
        <taxon>Spermatophyta</taxon>
        <taxon>Magnoliopsida</taxon>
        <taxon>eudicotyledons</taxon>
        <taxon>Gunneridae</taxon>
        <taxon>Pentapetalae</taxon>
        <taxon>rosids</taxon>
        <taxon>fabids</taxon>
        <taxon>Fagales</taxon>
        <taxon>Fagaceae</taxon>
        <taxon>Lithocarpus</taxon>
    </lineage>
</organism>
<feature type="compositionally biased region" description="Acidic residues" evidence="1">
    <location>
        <begin position="37"/>
        <end position="46"/>
    </location>
</feature>
<sequence length="105" mass="12446">MTISTEDLMAQKILKALDETWLEESKLRKPPHVKIDDNEEEEEELDEKDKVEYERIKQFEKLTAKTMAMKEKMEKMQLAFYKAQGMDDYLYNMGGMRIMDTNVGD</sequence>